<dbReference type="SUPFAM" id="SSF101898">
    <property type="entry name" value="NHL repeat"/>
    <property type="match status" value="1"/>
</dbReference>
<proteinExistence type="predicted"/>
<name>A0A9X2IEF7_9ACTN</name>
<gene>
    <name evidence="3" type="ORF">M8330_10805</name>
</gene>
<accession>A0A9X2IEF7</accession>
<dbReference type="EMBL" id="JAMOIL010000012">
    <property type="protein sequence ID" value="MCM0620781.1"/>
    <property type="molecule type" value="Genomic_DNA"/>
</dbReference>
<evidence type="ECO:0000313" key="4">
    <source>
        <dbReference type="Proteomes" id="UP001139485"/>
    </source>
</evidence>
<feature type="compositionally biased region" description="Acidic residues" evidence="1">
    <location>
        <begin position="299"/>
        <end position="315"/>
    </location>
</feature>
<keyword evidence="2" id="KW-1133">Transmembrane helix</keyword>
<feature type="transmembrane region" description="Helical" evidence="2">
    <location>
        <begin position="333"/>
        <end position="358"/>
    </location>
</feature>
<evidence type="ECO:0000256" key="2">
    <source>
        <dbReference type="SAM" id="Phobius"/>
    </source>
</evidence>
<sequence>MSAPFFAAVLRGGLCVLLGLVLALPVSLAGAPPAGAAGDGSGSVVLVWDDPRIIESSGLVDTGRYLVTTNDSGDSGQVFTVAARGEDAGETVGVTTWSDDPTDVEALAPAGRGHVWVGDIGDNNAVRDSIQVARVPVGAGDRTVSPTVYDLVYPDGARDAETLLRHPRTGRLFVVSKELLGGSVYAAPATLDPDGPNELTRVGPVLPIATDGSFGLDGRSVVVRGYFSSVVYAWPSLRRVAEVAMPDQQQGEGIAVDRRGRLLVSTEGRGTEVLRVATPVRVRAILRGDEGDGTAGGSDADEAEPGDLPDPDAFDPEVAADPARAVPDTVPSWILAGLTSLAALLLAGLAVLGLRGLLRRLRRLRRLR</sequence>
<dbReference type="AlphaFoldDB" id="A0A9X2IEF7"/>
<evidence type="ECO:0008006" key="5">
    <source>
        <dbReference type="Google" id="ProtNLM"/>
    </source>
</evidence>
<reference evidence="3" key="1">
    <citation type="submission" date="2022-05" db="EMBL/GenBank/DDBJ databases">
        <authorList>
            <person name="Tuo L."/>
        </authorList>
    </citation>
    <scope>NUCLEOTIDE SEQUENCE</scope>
    <source>
        <strain evidence="3">BSK12Z-4</strain>
    </source>
</reference>
<feature type="region of interest" description="Disordered" evidence="1">
    <location>
        <begin position="287"/>
        <end position="317"/>
    </location>
</feature>
<dbReference type="RefSeq" id="WP_250827330.1">
    <property type="nucleotide sequence ID" value="NZ_JAMOIL010000012.1"/>
</dbReference>
<keyword evidence="2" id="KW-0812">Transmembrane</keyword>
<evidence type="ECO:0000313" key="3">
    <source>
        <dbReference type="EMBL" id="MCM0620781.1"/>
    </source>
</evidence>
<evidence type="ECO:0000256" key="1">
    <source>
        <dbReference type="SAM" id="MobiDB-lite"/>
    </source>
</evidence>
<organism evidence="3 4">
    <name type="scientific">Nocardioides bruguierae</name>
    <dbReference type="NCBI Taxonomy" id="2945102"/>
    <lineage>
        <taxon>Bacteria</taxon>
        <taxon>Bacillati</taxon>
        <taxon>Actinomycetota</taxon>
        <taxon>Actinomycetes</taxon>
        <taxon>Propionibacteriales</taxon>
        <taxon>Nocardioidaceae</taxon>
        <taxon>Nocardioides</taxon>
    </lineage>
</organism>
<keyword evidence="4" id="KW-1185">Reference proteome</keyword>
<protein>
    <recommendedName>
        <fullName evidence="5">WD40 repeat domain-containing protein</fullName>
    </recommendedName>
</protein>
<dbReference type="Proteomes" id="UP001139485">
    <property type="component" value="Unassembled WGS sequence"/>
</dbReference>
<keyword evidence="2" id="KW-0472">Membrane</keyword>
<comment type="caution">
    <text evidence="3">The sequence shown here is derived from an EMBL/GenBank/DDBJ whole genome shotgun (WGS) entry which is preliminary data.</text>
</comment>